<feature type="signal peptide" evidence="1">
    <location>
        <begin position="1"/>
        <end position="16"/>
    </location>
</feature>
<accession>A0A9P0IYQ3</accession>
<dbReference type="OrthoDB" id="6612512at2759"/>
<evidence type="ECO:0000256" key="1">
    <source>
        <dbReference type="SAM" id="SignalP"/>
    </source>
</evidence>
<organism evidence="2 3">
    <name type="scientific">Aphis gossypii</name>
    <name type="common">Cotton aphid</name>
    <dbReference type="NCBI Taxonomy" id="80765"/>
    <lineage>
        <taxon>Eukaryota</taxon>
        <taxon>Metazoa</taxon>
        <taxon>Ecdysozoa</taxon>
        <taxon>Arthropoda</taxon>
        <taxon>Hexapoda</taxon>
        <taxon>Insecta</taxon>
        <taxon>Pterygota</taxon>
        <taxon>Neoptera</taxon>
        <taxon>Paraneoptera</taxon>
        <taxon>Hemiptera</taxon>
        <taxon>Sternorrhyncha</taxon>
        <taxon>Aphidomorpha</taxon>
        <taxon>Aphidoidea</taxon>
        <taxon>Aphididae</taxon>
        <taxon>Aphidini</taxon>
        <taxon>Aphis</taxon>
        <taxon>Aphis</taxon>
    </lineage>
</organism>
<keyword evidence="1" id="KW-0732">Signal</keyword>
<keyword evidence="3" id="KW-1185">Reference proteome</keyword>
<dbReference type="Proteomes" id="UP001154329">
    <property type="component" value="Chromosome 2"/>
</dbReference>
<reference evidence="2" key="1">
    <citation type="submission" date="2022-02" db="EMBL/GenBank/DDBJ databases">
        <authorList>
            <person name="King R."/>
        </authorList>
    </citation>
    <scope>NUCLEOTIDE SEQUENCE</scope>
</reference>
<name>A0A9P0IYQ3_APHGO</name>
<reference evidence="2" key="2">
    <citation type="submission" date="2022-10" db="EMBL/GenBank/DDBJ databases">
        <authorList>
            <consortium name="ENA_rothamsted_submissions"/>
            <consortium name="culmorum"/>
            <person name="King R."/>
        </authorList>
    </citation>
    <scope>NUCLEOTIDE SEQUENCE</scope>
</reference>
<protein>
    <submittedName>
        <fullName evidence="2">Uncharacterized protein</fullName>
    </submittedName>
</protein>
<proteinExistence type="predicted"/>
<dbReference type="AlphaFoldDB" id="A0A9P0IYQ3"/>
<evidence type="ECO:0000313" key="2">
    <source>
        <dbReference type="EMBL" id="CAH1724097.1"/>
    </source>
</evidence>
<sequence length="118" mass="13210">MIATQIFCSMIVLISSVHFITCPSVSNGGATKPDMGKFAVVNNKSDTTTESQIEEKMDQSNLEKKSTIGHVISKSYSAFFWPIKKSWNIFKGFISLPRNIFLRNKEVKGGINNINFDD</sequence>
<evidence type="ECO:0000313" key="3">
    <source>
        <dbReference type="Proteomes" id="UP001154329"/>
    </source>
</evidence>
<feature type="chain" id="PRO_5040107851" evidence="1">
    <location>
        <begin position="17"/>
        <end position="118"/>
    </location>
</feature>
<dbReference type="EMBL" id="OU899035">
    <property type="protein sequence ID" value="CAH1724097.1"/>
    <property type="molecule type" value="Genomic_DNA"/>
</dbReference>
<gene>
    <name evidence="2" type="ORF">APHIGO_LOCUS5457</name>
</gene>